<dbReference type="Proteomes" id="UP001060085">
    <property type="component" value="Linkage Group LG07"/>
</dbReference>
<dbReference type="EMBL" id="CM044707">
    <property type="protein sequence ID" value="KAI5655200.1"/>
    <property type="molecule type" value="Genomic_DNA"/>
</dbReference>
<sequence>METMGAFFDEEWDSLSKMFFCEDADSFMLGRLQGGDGDDLFSNDCETASMFPTPSIFWPPGNNGGNENMVGVDGSFICSDNFDYITNFHNMISQESSQSSANDINLVHQVTNDVITNVAMDFYLMDHQNSNINIPESHQQPPPVKVAEFENEEMMMKRKFPEQDRTNNDDSSENPKKKPRLARNANKAKKNVQPKSRKNNQKAKEVISNNEEDEAQINVQNGQSSSCYSSEDDSNASQESNGDNKAPAALNLNGKARATRGAATDPQSLYARKRRERINERLRILQNLIPNGTKVDISTMLEEAVHYVKFLQLQIKLLSSDDMWMYAPIVYNGLDIGLYGKIFPTQ</sequence>
<evidence type="ECO:0000313" key="2">
    <source>
        <dbReference type="Proteomes" id="UP001060085"/>
    </source>
</evidence>
<gene>
    <name evidence="1" type="ORF">M9H77_32387</name>
</gene>
<evidence type="ECO:0000313" key="1">
    <source>
        <dbReference type="EMBL" id="KAI5655200.1"/>
    </source>
</evidence>
<reference evidence="2" key="1">
    <citation type="journal article" date="2023" name="Nat. Plants">
        <title>Single-cell RNA sequencing provides a high-resolution roadmap for understanding the multicellular compartmentation of specialized metabolism.</title>
        <authorList>
            <person name="Sun S."/>
            <person name="Shen X."/>
            <person name="Li Y."/>
            <person name="Li Y."/>
            <person name="Wang S."/>
            <person name="Li R."/>
            <person name="Zhang H."/>
            <person name="Shen G."/>
            <person name="Guo B."/>
            <person name="Wei J."/>
            <person name="Xu J."/>
            <person name="St-Pierre B."/>
            <person name="Chen S."/>
            <person name="Sun C."/>
        </authorList>
    </citation>
    <scope>NUCLEOTIDE SEQUENCE [LARGE SCALE GENOMIC DNA]</scope>
</reference>
<accession>A0ACC0A486</accession>
<comment type="caution">
    <text evidence="1">The sequence shown here is derived from an EMBL/GenBank/DDBJ whole genome shotgun (WGS) entry which is preliminary data.</text>
</comment>
<name>A0ACC0A486_CATRO</name>
<organism evidence="1 2">
    <name type="scientific">Catharanthus roseus</name>
    <name type="common">Madagascar periwinkle</name>
    <name type="synonym">Vinca rosea</name>
    <dbReference type="NCBI Taxonomy" id="4058"/>
    <lineage>
        <taxon>Eukaryota</taxon>
        <taxon>Viridiplantae</taxon>
        <taxon>Streptophyta</taxon>
        <taxon>Embryophyta</taxon>
        <taxon>Tracheophyta</taxon>
        <taxon>Spermatophyta</taxon>
        <taxon>Magnoliopsida</taxon>
        <taxon>eudicotyledons</taxon>
        <taxon>Gunneridae</taxon>
        <taxon>Pentapetalae</taxon>
        <taxon>asterids</taxon>
        <taxon>lamiids</taxon>
        <taxon>Gentianales</taxon>
        <taxon>Apocynaceae</taxon>
        <taxon>Rauvolfioideae</taxon>
        <taxon>Vinceae</taxon>
        <taxon>Catharanthinae</taxon>
        <taxon>Catharanthus</taxon>
    </lineage>
</organism>
<proteinExistence type="predicted"/>
<keyword evidence="2" id="KW-1185">Reference proteome</keyword>
<protein>
    <submittedName>
        <fullName evidence="1">Uncharacterized protein</fullName>
    </submittedName>
</protein>